<evidence type="ECO:0000256" key="3">
    <source>
        <dbReference type="ARBA" id="ARBA00022989"/>
    </source>
</evidence>
<evidence type="ECO:0000256" key="1">
    <source>
        <dbReference type="ARBA" id="ARBA00022475"/>
    </source>
</evidence>
<keyword evidence="5" id="KW-0997">Cell inner membrane</keyword>
<feature type="transmembrane region" description="Helical" evidence="5">
    <location>
        <begin position="151"/>
        <end position="170"/>
    </location>
</feature>
<dbReference type="PANTHER" id="PTHR36917:SF1">
    <property type="entry name" value="INNER MEMBRANE-SPANNING PROTEIN YCIB"/>
    <property type="match status" value="1"/>
</dbReference>
<evidence type="ECO:0000256" key="2">
    <source>
        <dbReference type="ARBA" id="ARBA00022692"/>
    </source>
</evidence>
<evidence type="ECO:0000313" key="7">
    <source>
        <dbReference type="Proteomes" id="UP000651977"/>
    </source>
</evidence>
<dbReference type="NCBIfam" id="NF001325">
    <property type="entry name" value="PRK00259.1-3"/>
    <property type="match status" value="1"/>
</dbReference>
<dbReference type="PANTHER" id="PTHR36917">
    <property type="entry name" value="INTRACELLULAR SEPTATION PROTEIN A-RELATED"/>
    <property type="match status" value="1"/>
</dbReference>
<keyword evidence="7" id="KW-1185">Reference proteome</keyword>
<comment type="similarity">
    <text evidence="5">Belongs to the YciB family.</text>
</comment>
<dbReference type="InterPro" id="IPR006008">
    <property type="entry name" value="YciB"/>
</dbReference>
<organism evidence="6 7">
    <name type="scientific">Agarivorans gilvus</name>
    <dbReference type="NCBI Taxonomy" id="680279"/>
    <lineage>
        <taxon>Bacteria</taxon>
        <taxon>Pseudomonadati</taxon>
        <taxon>Pseudomonadota</taxon>
        <taxon>Gammaproteobacteria</taxon>
        <taxon>Alteromonadales</taxon>
        <taxon>Alteromonadaceae</taxon>
        <taxon>Agarivorans</taxon>
    </lineage>
</organism>
<feature type="transmembrane region" description="Helical" evidence="5">
    <location>
        <begin position="80"/>
        <end position="100"/>
    </location>
</feature>
<dbReference type="EMBL" id="BMDY01000019">
    <property type="protein sequence ID" value="GGB13839.1"/>
    <property type="molecule type" value="Genomic_DNA"/>
</dbReference>
<dbReference type="Pfam" id="PF04279">
    <property type="entry name" value="IspA"/>
    <property type="match status" value="1"/>
</dbReference>
<keyword evidence="1 5" id="KW-1003">Cell membrane</keyword>
<evidence type="ECO:0000313" key="6">
    <source>
        <dbReference type="EMBL" id="GGB13839.1"/>
    </source>
</evidence>
<keyword evidence="2 5" id="KW-0812">Transmembrane</keyword>
<comment type="caution">
    <text evidence="6">The sequence shown here is derived from an EMBL/GenBank/DDBJ whole genome shotgun (WGS) entry which is preliminary data.</text>
</comment>
<accession>A0ABQ1I3S7</accession>
<comment type="function">
    <text evidence="5">Plays a role in cell envelope biogenesis, maintenance of cell envelope integrity and membrane homeostasis.</text>
</comment>
<dbReference type="NCBIfam" id="NF001324">
    <property type="entry name" value="PRK00259.1-2"/>
    <property type="match status" value="1"/>
</dbReference>
<feature type="transmembrane region" description="Helical" evidence="5">
    <location>
        <begin position="49"/>
        <end position="68"/>
    </location>
</feature>
<keyword evidence="3 5" id="KW-1133">Transmembrane helix</keyword>
<dbReference type="RefSeq" id="WP_055731282.1">
    <property type="nucleotide sequence ID" value="NZ_BMDY01000019.1"/>
</dbReference>
<gene>
    <name evidence="5" type="primary">yciB</name>
    <name evidence="6" type="ORF">GCM10007414_29020</name>
</gene>
<name>A0ABQ1I3S7_9ALTE</name>
<sequence length="187" mass="21615">MKQFFEFIPLIIFFAVYKMQDIYAATLALIISTALLLAISYIKNKRVEKMHLISFVLILVFGGLTLVLRDDHFIKWKPTVINWLFGLVLLVSQFAFNSPLIKKMLGKEMTLPDQVWSKVNVAWALFFILCGCLNLYIAFSFSEAFWVNFKVFGLLGLTLVFTVATVLYLYKHLPKEQQQSLSQKKDN</sequence>
<feature type="transmembrane region" description="Helical" evidence="5">
    <location>
        <begin position="22"/>
        <end position="42"/>
    </location>
</feature>
<dbReference type="HAMAP" id="MF_00189">
    <property type="entry name" value="YciB"/>
    <property type="match status" value="1"/>
</dbReference>
<proteinExistence type="inferred from homology"/>
<protein>
    <recommendedName>
        <fullName evidence="5">Inner membrane-spanning protein YciB</fullName>
    </recommendedName>
</protein>
<dbReference type="NCBIfam" id="TIGR00997">
    <property type="entry name" value="ispZ"/>
    <property type="match status" value="1"/>
</dbReference>
<evidence type="ECO:0000256" key="5">
    <source>
        <dbReference type="HAMAP-Rule" id="MF_00189"/>
    </source>
</evidence>
<dbReference type="Proteomes" id="UP000651977">
    <property type="component" value="Unassembled WGS sequence"/>
</dbReference>
<reference evidence="7" key="1">
    <citation type="journal article" date="2019" name="Int. J. Syst. Evol. Microbiol.">
        <title>The Global Catalogue of Microorganisms (GCM) 10K type strain sequencing project: providing services to taxonomists for standard genome sequencing and annotation.</title>
        <authorList>
            <consortium name="The Broad Institute Genomics Platform"/>
            <consortium name="The Broad Institute Genome Sequencing Center for Infectious Disease"/>
            <person name="Wu L."/>
            <person name="Ma J."/>
        </authorList>
    </citation>
    <scope>NUCLEOTIDE SEQUENCE [LARGE SCALE GENOMIC DNA]</scope>
    <source>
        <strain evidence="7">CGMCC 1.10131</strain>
    </source>
</reference>
<comment type="subcellular location">
    <subcellularLocation>
        <location evidence="5">Cell inner membrane</location>
        <topology evidence="5">Multi-pass membrane protein</topology>
    </subcellularLocation>
</comment>
<feature type="transmembrane region" description="Helical" evidence="5">
    <location>
        <begin position="121"/>
        <end position="139"/>
    </location>
</feature>
<evidence type="ECO:0000256" key="4">
    <source>
        <dbReference type="ARBA" id="ARBA00023136"/>
    </source>
</evidence>
<keyword evidence="4 5" id="KW-0472">Membrane</keyword>